<evidence type="ECO:0000256" key="1">
    <source>
        <dbReference type="SAM" id="MobiDB-lite"/>
    </source>
</evidence>
<keyword evidence="3" id="KW-1185">Reference proteome</keyword>
<gene>
    <name evidence="2" type="ORF">ACFQY0_20360</name>
</gene>
<sequence length="254" mass="27566">MYYLRNISETSRITKYGYRYYDPVTGRWPSRDPIGERGGVNLYGFVYNSPTGWIDFLGREPAPTVGGMPTGGGGPGPTIPLPGQPGYIPPSDGSPSFDPSGKKDNCYGYACQDTEDNWGRDGASPNGARSTDGCKSLMAGIIKESGGSAREIDCPDSSNGIDKCPCKKDEYLVMLYNGTVETTEWDPPAPDFHLYRQDDDGTFSHQPGSGDPTRYDDSGKRIFDPENADRGGYKTRCGCLCVKEGGFNVPLSPF</sequence>
<feature type="region of interest" description="Disordered" evidence="1">
    <location>
        <begin position="198"/>
        <end position="227"/>
    </location>
</feature>
<evidence type="ECO:0000313" key="3">
    <source>
        <dbReference type="Proteomes" id="UP001596472"/>
    </source>
</evidence>
<dbReference type="RefSeq" id="WP_379716596.1">
    <property type="nucleotide sequence ID" value="NZ_JBHTBS010000019.1"/>
</dbReference>
<organism evidence="2 3">
    <name type="scientific">Haloferula chungangensis</name>
    <dbReference type="NCBI Taxonomy" id="1048331"/>
    <lineage>
        <taxon>Bacteria</taxon>
        <taxon>Pseudomonadati</taxon>
        <taxon>Verrucomicrobiota</taxon>
        <taxon>Verrucomicrobiia</taxon>
        <taxon>Verrucomicrobiales</taxon>
        <taxon>Verrucomicrobiaceae</taxon>
        <taxon>Haloferula</taxon>
    </lineage>
</organism>
<reference evidence="3" key="1">
    <citation type="journal article" date="2019" name="Int. J. Syst. Evol. Microbiol.">
        <title>The Global Catalogue of Microorganisms (GCM) 10K type strain sequencing project: providing services to taxonomists for standard genome sequencing and annotation.</title>
        <authorList>
            <consortium name="The Broad Institute Genomics Platform"/>
            <consortium name="The Broad Institute Genome Sequencing Center for Infectious Disease"/>
            <person name="Wu L."/>
            <person name="Ma J."/>
        </authorList>
    </citation>
    <scope>NUCLEOTIDE SEQUENCE [LARGE SCALE GENOMIC DNA]</scope>
    <source>
        <strain evidence="3">CGMCC 4.1467</strain>
    </source>
</reference>
<dbReference type="Proteomes" id="UP001596472">
    <property type="component" value="Unassembled WGS sequence"/>
</dbReference>
<feature type="compositionally biased region" description="Basic and acidic residues" evidence="1">
    <location>
        <begin position="213"/>
        <end position="227"/>
    </location>
</feature>
<evidence type="ECO:0000313" key="2">
    <source>
        <dbReference type="EMBL" id="MFC7339556.1"/>
    </source>
</evidence>
<dbReference type="NCBIfam" id="TIGR03696">
    <property type="entry name" value="Rhs_assc_core"/>
    <property type="match status" value="1"/>
</dbReference>
<dbReference type="InterPro" id="IPR022385">
    <property type="entry name" value="Rhs_assc_core"/>
</dbReference>
<name>A0ABW2LAR6_9BACT</name>
<dbReference type="EMBL" id="JBHTBS010000019">
    <property type="protein sequence ID" value="MFC7339556.1"/>
    <property type="molecule type" value="Genomic_DNA"/>
</dbReference>
<accession>A0ABW2LAR6</accession>
<proteinExistence type="predicted"/>
<comment type="caution">
    <text evidence="2">The sequence shown here is derived from an EMBL/GenBank/DDBJ whole genome shotgun (WGS) entry which is preliminary data.</text>
</comment>
<dbReference type="Gene3D" id="2.180.10.10">
    <property type="entry name" value="RHS repeat-associated core"/>
    <property type="match status" value="1"/>
</dbReference>
<protein>
    <submittedName>
        <fullName evidence="2">RHS repeat-associated core domain-containing protein</fullName>
    </submittedName>
</protein>